<proteinExistence type="predicted"/>
<dbReference type="SUPFAM" id="SSF63817">
    <property type="entry name" value="Sortase"/>
    <property type="match status" value="1"/>
</dbReference>
<protein>
    <submittedName>
        <fullName evidence="4">Class A sortase SrtA</fullName>
    </submittedName>
</protein>
<dbReference type="InterPro" id="IPR005754">
    <property type="entry name" value="Sortase"/>
</dbReference>
<organism evidence="4 5">
    <name type="scientific">Staphylococcus lutrae</name>
    <dbReference type="NCBI Taxonomy" id="155085"/>
    <lineage>
        <taxon>Bacteria</taxon>
        <taxon>Bacillati</taxon>
        <taxon>Bacillota</taxon>
        <taxon>Bacilli</taxon>
        <taxon>Bacillales</taxon>
        <taxon>Staphylococcaceae</taxon>
        <taxon>Staphylococcus</taxon>
    </lineage>
</organism>
<dbReference type="GO" id="GO:0016787">
    <property type="term" value="F:hydrolase activity"/>
    <property type="evidence" value="ECO:0007669"/>
    <property type="project" value="UniProtKB-KW"/>
</dbReference>
<keyword evidence="3" id="KW-0472">Membrane</keyword>
<evidence type="ECO:0000313" key="4">
    <source>
        <dbReference type="EMBL" id="ARJ50582.1"/>
    </source>
</evidence>
<feature type="active site" description="Proton donor/acceptor" evidence="2">
    <location>
        <position position="118"/>
    </location>
</feature>
<keyword evidence="3" id="KW-1133">Transmembrane helix</keyword>
<dbReference type="NCBIfam" id="TIGR01076">
    <property type="entry name" value="sortase_fam"/>
    <property type="match status" value="1"/>
</dbReference>
<dbReference type="AlphaFoldDB" id="A0AAC9WMA0"/>
<keyword evidence="3" id="KW-0812">Transmembrane</keyword>
<evidence type="ECO:0000256" key="3">
    <source>
        <dbReference type="SAM" id="Phobius"/>
    </source>
</evidence>
<dbReference type="Pfam" id="PF04203">
    <property type="entry name" value="Sortase"/>
    <property type="match status" value="1"/>
</dbReference>
<dbReference type="KEGG" id="slz:B5P37_04250"/>
<dbReference type="EMBL" id="CP020773">
    <property type="protein sequence ID" value="ARJ50582.1"/>
    <property type="molecule type" value="Genomic_DNA"/>
</dbReference>
<keyword evidence="1" id="KW-0378">Hydrolase</keyword>
<reference evidence="4 5" key="1">
    <citation type="submission" date="2017-04" db="EMBL/GenBank/DDBJ databases">
        <authorList>
            <person name="Veseli I.A."/>
            <person name="Tang C."/>
            <person name="Pombert J.-F."/>
        </authorList>
    </citation>
    <scope>NUCLEOTIDE SEQUENCE [LARGE SCALE GENOMIC DNA]</scope>
    <source>
        <strain evidence="4 5">ATCC 700373</strain>
    </source>
</reference>
<gene>
    <name evidence="4" type="ORF">B5P37_04250</name>
</gene>
<sequence>MQKLTRWMVPLIGVALILGGIYLIFKPKIDAYMMNRDNEKKIEQYEANQKAQGTTQQDKTPEVPKDPAQIVGILEVPSVGIKEAVYPGPATPQQLERGVSFAEKNESLKDQNISIAGHTNYSLNYQFTELHKVKKGATVTFKVGNETRKYQITSIKDVKPDQVEVLNEMDKAKDQLTLITCDDYDKKTGQWLTRSIYVADRIN</sequence>
<dbReference type="RefSeq" id="WP_085237060.1">
    <property type="nucleotide sequence ID" value="NZ_CP020773.1"/>
</dbReference>
<dbReference type="InterPro" id="IPR023365">
    <property type="entry name" value="Sortase_dom-sf"/>
</dbReference>
<evidence type="ECO:0000256" key="1">
    <source>
        <dbReference type="ARBA" id="ARBA00022801"/>
    </source>
</evidence>
<name>A0AAC9WMA0_9STAP</name>
<evidence type="ECO:0000313" key="5">
    <source>
        <dbReference type="Proteomes" id="UP000242864"/>
    </source>
</evidence>
<feature type="active site" description="Acyl-thioester intermediate" evidence="2">
    <location>
        <position position="181"/>
    </location>
</feature>
<keyword evidence="5" id="KW-1185">Reference proteome</keyword>
<dbReference type="Gene3D" id="2.40.260.10">
    <property type="entry name" value="Sortase"/>
    <property type="match status" value="1"/>
</dbReference>
<evidence type="ECO:0000256" key="2">
    <source>
        <dbReference type="PIRSR" id="PIRSR605754-1"/>
    </source>
</evidence>
<accession>A0AAC9WMA0</accession>
<feature type="transmembrane region" description="Helical" evidence="3">
    <location>
        <begin position="6"/>
        <end position="25"/>
    </location>
</feature>
<dbReference type="Proteomes" id="UP000242864">
    <property type="component" value="Chromosome"/>
</dbReference>